<sequence length="114" mass="13152">MYKKSDSFPILSSPDLYQNRSIHLTVATALVRSPPFHWLKTPCLGEMSFRRWKSGRRPRSIDLPDMGRWAIRSPESSSVVIAATMHHAKGGVSFRQIDFRKPQTRTRCQPWIAK</sequence>
<keyword evidence="3" id="KW-1185">Reference proteome</keyword>
<proteinExistence type="predicted"/>
<dbReference type="EnsemblMetazoa" id="ASIC013996-RA">
    <property type="protein sequence ID" value="ASIC013996-PA"/>
    <property type="gene ID" value="ASIC013996"/>
</dbReference>
<evidence type="ECO:0000313" key="1">
    <source>
        <dbReference type="EMBL" id="KFB46026.1"/>
    </source>
</evidence>
<organism evidence="1">
    <name type="scientific">Anopheles sinensis</name>
    <name type="common">Mosquito</name>
    <dbReference type="NCBI Taxonomy" id="74873"/>
    <lineage>
        <taxon>Eukaryota</taxon>
        <taxon>Metazoa</taxon>
        <taxon>Ecdysozoa</taxon>
        <taxon>Arthropoda</taxon>
        <taxon>Hexapoda</taxon>
        <taxon>Insecta</taxon>
        <taxon>Pterygota</taxon>
        <taxon>Neoptera</taxon>
        <taxon>Endopterygota</taxon>
        <taxon>Diptera</taxon>
        <taxon>Nematocera</taxon>
        <taxon>Culicoidea</taxon>
        <taxon>Culicidae</taxon>
        <taxon>Anophelinae</taxon>
        <taxon>Anopheles</taxon>
    </lineage>
</organism>
<protein>
    <submittedName>
        <fullName evidence="1 2">Uncharacterized protein</fullName>
    </submittedName>
</protein>
<evidence type="ECO:0000313" key="3">
    <source>
        <dbReference type="Proteomes" id="UP000030765"/>
    </source>
</evidence>
<reference evidence="2" key="2">
    <citation type="submission" date="2020-05" db="UniProtKB">
        <authorList>
            <consortium name="EnsemblMetazoa"/>
        </authorList>
    </citation>
    <scope>IDENTIFICATION</scope>
</reference>
<dbReference type="VEuPathDB" id="VectorBase:ASIC013996"/>
<dbReference type="EMBL" id="ATLV01021098">
    <property type="status" value="NOT_ANNOTATED_CDS"/>
    <property type="molecule type" value="Genomic_DNA"/>
</dbReference>
<accession>A0A084W732</accession>
<gene>
    <name evidence="1" type="ORF">ZHAS_00013996</name>
</gene>
<name>A0A084W732_ANOSI</name>
<dbReference type="AlphaFoldDB" id="A0A084W732"/>
<dbReference type="EMBL" id="KE525312">
    <property type="protein sequence ID" value="KFB46026.1"/>
    <property type="molecule type" value="Genomic_DNA"/>
</dbReference>
<reference evidence="1 3" key="1">
    <citation type="journal article" date="2014" name="BMC Genomics">
        <title>Genome sequence of Anopheles sinensis provides insight into genetics basis of mosquito competence for malaria parasites.</title>
        <authorList>
            <person name="Zhou D."/>
            <person name="Zhang D."/>
            <person name="Ding G."/>
            <person name="Shi L."/>
            <person name="Hou Q."/>
            <person name="Ye Y."/>
            <person name="Xu Y."/>
            <person name="Zhou H."/>
            <person name="Xiong C."/>
            <person name="Li S."/>
            <person name="Yu J."/>
            <person name="Hong S."/>
            <person name="Yu X."/>
            <person name="Zou P."/>
            <person name="Chen C."/>
            <person name="Chang X."/>
            <person name="Wang W."/>
            <person name="Lv Y."/>
            <person name="Sun Y."/>
            <person name="Ma L."/>
            <person name="Shen B."/>
            <person name="Zhu C."/>
        </authorList>
    </citation>
    <scope>NUCLEOTIDE SEQUENCE [LARGE SCALE GENOMIC DNA]</scope>
</reference>
<dbReference type="Proteomes" id="UP000030765">
    <property type="component" value="Unassembled WGS sequence"/>
</dbReference>
<evidence type="ECO:0000313" key="2">
    <source>
        <dbReference type="EnsemblMetazoa" id="ASIC013996-PA"/>
    </source>
</evidence>